<dbReference type="GeneID" id="63831883"/>
<dbReference type="InParanoid" id="A0A165EW97"/>
<dbReference type="CDD" id="cd04301">
    <property type="entry name" value="NAT_SF"/>
    <property type="match status" value="1"/>
</dbReference>
<protein>
    <recommendedName>
        <fullName evidence="1">N-acetyltransferase domain-containing protein</fullName>
    </recommendedName>
</protein>
<evidence type="ECO:0000259" key="1">
    <source>
        <dbReference type="PROSITE" id="PS51186"/>
    </source>
</evidence>
<dbReference type="Proteomes" id="UP000076871">
    <property type="component" value="Unassembled WGS sequence"/>
</dbReference>
<dbReference type="Gene3D" id="3.40.630.30">
    <property type="match status" value="1"/>
</dbReference>
<dbReference type="GO" id="GO:0016747">
    <property type="term" value="F:acyltransferase activity, transferring groups other than amino-acyl groups"/>
    <property type="evidence" value="ECO:0007669"/>
    <property type="project" value="InterPro"/>
</dbReference>
<dbReference type="SUPFAM" id="SSF55729">
    <property type="entry name" value="Acyl-CoA N-acyltransferases (Nat)"/>
    <property type="match status" value="1"/>
</dbReference>
<accession>A0A165EW97</accession>
<gene>
    <name evidence="2" type="ORF">LAESUDRAFT_87797</name>
</gene>
<name>A0A165EW97_9APHY</name>
<dbReference type="Pfam" id="PF13673">
    <property type="entry name" value="Acetyltransf_10"/>
    <property type="match status" value="1"/>
</dbReference>
<dbReference type="EMBL" id="KV427617">
    <property type="protein sequence ID" value="KZT07900.1"/>
    <property type="molecule type" value="Genomic_DNA"/>
</dbReference>
<sequence>MWMPPGQELFSTPEQRELGLNEFMKNLSKEGKEYYSTILFAEFPAFVNSCLGPTGKIGSWWLHMAMVRPESQRQGVATSLIQLAREKAKQNGETLACSTTTPTNVIVYRNIGFDLKGQRIMPSPWGDWPLYVFSLDTSRAS</sequence>
<dbReference type="AlphaFoldDB" id="A0A165EW97"/>
<organism evidence="2 3">
    <name type="scientific">Laetiporus sulphureus 93-53</name>
    <dbReference type="NCBI Taxonomy" id="1314785"/>
    <lineage>
        <taxon>Eukaryota</taxon>
        <taxon>Fungi</taxon>
        <taxon>Dikarya</taxon>
        <taxon>Basidiomycota</taxon>
        <taxon>Agaricomycotina</taxon>
        <taxon>Agaricomycetes</taxon>
        <taxon>Polyporales</taxon>
        <taxon>Laetiporus</taxon>
    </lineage>
</organism>
<dbReference type="PROSITE" id="PS51186">
    <property type="entry name" value="GNAT"/>
    <property type="match status" value="1"/>
</dbReference>
<keyword evidence="3" id="KW-1185">Reference proteome</keyword>
<feature type="domain" description="N-acetyltransferase" evidence="1">
    <location>
        <begin position="1"/>
        <end position="136"/>
    </location>
</feature>
<dbReference type="STRING" id="1314785.A0A165EW97"/>
<dbReference type="OrthoDB" id="61113at2759"/>
<dbReference type="InterPro" id="IPR016181">
    <property type="entry name" value="Acyl_CoA_acyltransferase"/>
</dbReference>
<dbReference type="InterPro" id="IPR000182">
    <property type="entry name" value="GNAT_dom"/>
</dbReference>
<reference evidence="2 3" key="1">
    <citation type="journal article" date="2016" name="Mol. Biol. Evol.">
        <title>Comparative Genomics of Early-Diverging Mushroom-Forming Fungi Provides Insights into the Origins of Lignocellulose Decay Capabilities.</title>
        <authorList>
            <person name="Nagy L.G."/>
            <person name="Riley R."/>
            <person name="Tritt A."/>
            <person name="Adam C."/>
            <person name="Daum C."/>
            <person name="Floudas D."/>
            <person name="Sun H."/>
            <person name="Yadav J.S."/>
            <person name="Pangilinan J."/>
            <person name="Larsson K.H."/>
            <person name="Matsuura K."/>
            <person name="Barry K."/>
            <person name="Labutti K."/>
            <person name="Kuo R."/>
            <person name="Ohm R.A."/>
            <person name="Bhattacharya S.S."/>
            <person name="Shirouzu T."/>
            <person name="Yoshinaga Y."/>
            <person name="Martin F.M."/>
            <person name="Grigoriev I.V."/>
            <person name="Hibbett D.S."/>
        </authorList>
    </citation>
    <scope>NUCLEOTIDE SEQUENCE [LARGE SCALE GENOMIC DNA]</scope>
    <source>
        <strain evidence="2 3">93-53</strain>
    </source>
</reference>
<evidence type="ECO:0000313" key="3">
    <source>
        <dbReference type="Proteomes" id="UP000076871"/>
    </source>
</evidence>
<proteinExistence type="predicted"/>
<dbReference type="RefSeq" id="XP_040765640.1">
    <property type="nucleotide sequence ID" value="XM_040914856.1"/>
</dbReference>
<evidence type="ECO:0000313" key="2">
    <source>
        <dbReference type="EMBL" id="KZT07900.1"/>
    </source>
</evidence>